<dbReference type="Gene3D" id="3.90.550.10">
    <property type="entry name" value="Spore Coat Polysaccharide Biosynthesis Protein SpsA, Chain A"/>
    <property type="match status" value="1"/>
</dbReference>
<keyword evidence="3" id="KW-1185">Reference proteome</keyword>
<comment type="caution">
    <text evidence="2">The sequence shown here is derived from an EMBL/GenBank/DDBJ whole genome shotgun (WGS) entry which is preliminary data.</text>
</comment>
<dbReference type="CDD" id="cd00761">
    <property type="entry name" value="Glyco_tranf_GTA_type"/>
    <property type="match status" value="1"/>
</dbReference>
<protein>
    <submittedName>
        <fullName evidence="2">Glycosyltransferase family 2 protein</fullName>
    </submittedName>
</protein>
<evidence type="ECO:0000259" key="1">
    <source>
        <dbReference type="Pfam" id="PF00535"/>
    </source>
</evidence>
<dbReference type="PANTHER" id="PTHR22916">
    <property type="entry name" value="GLYCOSYLTRANSFERASE"/>
    <property type="match status" value="1"/>
</dbReference>
<dbReference type="Pfam" id="PF00535">
    <property type="entry name" value="Glycos_transf_2"/>
    <property type="match status" value="1"/>
</dbReference>
<gene>
    <name evidence="2" type="ORF">IR213_06455</name>
</gene>
<organism evidence="2 3">
    <name type="scientific">Flavobacterium soyangense</name>
    <dbReference type="NCBI Taxonomy" id="2023265"/>
    <lineage>
        <taxon>Bacteria</taxon>
        <taxon>Pseudomonadati</taxon>
        <taxon>Bacteroidota</taxon>
        <taxon>Flavobacteriia</taxon>
        <taxon>Flavobacteriales</taxon>
        <taxon>Flavobacteriaceae</taxon>
        <taxon>Flavobacterium</taxon>
    </lineage>
</organism>
<dbReference type="EMBL" id="JADHEC010000010">
    <property type="protein sequence ID" value="MBF2708230.1"/>
    <property type="molecule type" value="Genomic_DNA"/>
</dbReference>
<proteinExistence type="predicted"/>
<dbReference type="InterPro" id="IPR001173">
    <property type="entry name" value="Glyco_trans_2-like"/>
</dbReference>
<dbReference type="InterPro" id="IPR029044">
    <property type="entry name" value="Nucleotide-diphossugar_trans"/>
</dbReference>
<accession>A0A930UA08</accession>
<name>A0A930UA08_9FLAO</name>
<evidence type="ECO:0000313" key="3">
    <source>
        <dbReference type="Proteomes" id="UP000646211"/>
    </source>
</evidence>
<sequence length="301" mass="35802">MLAIVIPYYKLIFFEETLLSLANQTDQRFKVYIGDDASPENPKNLLEQYKGKFDFEYHRFENNFGGTSLVKQWERCIALSIEEEWIMILGDDDYLSDNVVASWYKHYGEFDEKSNVIRFASRSVNMKLNGIISDSFTHPLWEIAPDAYYRRFKGLTRSTMSEYVFSKKSFLKYGFYDYPLAWHSDDAAWLDFPDYKPIYTINESDIFVRFSETSISGSSGNLNLKNLVSVDFIKKSILNKLCLFSKNQRIDLLFYYESAIKKNRKLKWSEWGALLYHYTMNFKFLDFMKFLRRFFVALIYE</sequence>
<dbReference type="SUPFAM" id="SSF53448">
    <property type="entry name" value="Nucleotide-diphospho-sugar transferases"/>
    <property type="match status" value="1"/>
</dbReference>
<dbReference type="Proteomes" id="UP000646211">
    <property type="component" value="Unassembled WGS sequence"/>
</dbReference>
<dbReference type="RefSeq" id="WP_194311487.1">
    <property type="nucleotide sequence ID" value="NZ_JADHEC010000010.1"/>
</dbReference>
<dbReference type="AlphaFoldDB" id="A0A930UA08"/>
<evidence type="ECO:0000313" key="2">
    <source>
        <dbReference type="EMBL" id="MBF2708230.1"/>
    </source>
</evidence>
<reference evidence="2" key="1">
    <citation type="submission" date="2020-11" db="EMBL/GenBank/DDBJ databases">
        <title>Genome of Flavobacterium soyangense.</title>
        <authorList>
            <person name="Liu Q."/>
            <person name="Xin Y.-H."/>
        </authorList>
    </citation>
    <scope>NUCLEOTIDE SEQUENCE</scope>
    <source>
        <strain evidence="2">CGMCC 1.13493</strain>
    </source>
</reference>
<dbReference type="PANTHER" id="PTHR22916:SF3">
    <property type="entry name" value="UDP-GLCNAC:BETAGAL BETA-1,3-N-ACETYLGLUCOSAMINYLTRANSFERASE-LIKE PROTEIN 1"/>
    <property type="match status" value="1"/>
</dbReference>
<dbReference type="GO" id="GO:0016758">
    <property type="term" value="F:hexosyltransferase activity"/>
    <property type="evidence" value="ECO:0007669"/>
    <property type="project" value="UniProtKB-ARBA"/>
</dbReference>
<feature type="domain" description="Glycosyltransferase 2-like" evidence="1">
    <location>
        <begin position="5"/>
        <end position="124"/>
    </location>
</feature>